<feature type="binding site" evidence="4">
    <location>
        <position position="175"/>
    </location>
    <ligand>
        <name>3'-phosphoadenylyl sulfate</name>
        <dbReference type="ChEBI" id="CHEBI:58339"/>
    </ligand>
</feature>
<dbReference type="SUPFAM" id="SSF52540">
    <property type="entry name" value="P-loop containing nucleoside triphosphate hydrolases"/>
    <property type="match status" value="1"/>
</dbReference>
<evidence type="ECO:0000313" key="8">
    <source>
        <dbReference type="EnsemblMetazoa" id="BGLB002626-PC"/>
    </source>
</evidence>
<dbReference type="VEuPathDB" id="VectorBase:BGLAX_030565"/>
<feature type="domain" description="Sulfotransferase" evidence="7">
    <location>
        <begin position="75"/>
        <end position="293"/>
    </location>
</feature>
<dbReference type="InterPro" id="IPR000863">
    <property type="entry name" value="Sulfotransferase_dom"/>
</dbReference>
<feature type="active site" description="For sulfotransferase activity" evidence="3">
    <location>
        <position position="84"/>
    </location>
</feature>
<dbReference type="EnsemblMetazoa" id="BGLB019630-RA">
    <property type="protein sequence ID" value="BGLB019630-PA"/>
    <property type="gene ID" value="BGLB019630"/>
</dbReference>
<dbReference type="KEGG" id="bgt:106075482"/>
<dbReference type="EnsemblMetazoa" id="BGLB002626-RC">
    <property type="protein sequence ID" value="BGLB002626-PC"/>
    <property type="gene ID" value="BGLB002626"/>
</dbReference>
<dbReference type="KEGG" id="bgt:106065732"/>
<dbReference type="VEuPathDB" id="VectorBase:BGLB019630"/>
<dbReference type="OrthoDB" id="16988at2759"/>
<evidence type="ECO:0000256" key="1">
    <source>
        <dbReference type="ARBA" id="ARBA00022679"/>
    </source>
</evidence>
<evidence type="ECO:0000256" key="5">
    <source>
        <dbReference type="PIRSR" id="PIRSR637359-3"/>
    </source>
</evidence>
<evidence type="ECO:0000256" key="6">
    <source>
        <dbReference type="SAM" id="SignalP"/>
    </source>
</evidence>
<evidence type="ECO:0000256" key="3">
    <source>
        <dbReference type="PIRSR" id="PIRSR637359-1"/>
    </source>
</evidence>
<feature type="binding site" evidence="4">
    <location>
        <begin position="84"/>
        <end position="88"/>
    </location>
    <ligand>
        <name>3'-phosphoadenylyl sulfate</name>
        <dbReference type="ChEBI" id="CHEBI:58339"/>
    </ligand>
</feature>
<dbReference type="InterPro" id="IPR037359">
    <property type="entry name" value="NST/OST"/>
</dbReference>
<dbReference type="VEuPathDB" id="VectorBase:BGLB002626"/>
<accession>A0A2C9JHM8</accession>
<feature type="binding site" evidence="4">
    <location>
        <begin position="290"/>
        <end position="294"/>
    </location>
    <ligand>
        <name>3'-phosphoadenylyl sulfate</name>
        <dbReference type="ChEBI" id="CHEBI:58339"/>
    </ligand>
</feature>
<feature type="binding site" evidence="4">
    <location>
        <position position="167"/>
    </location>
    <ligand>
        <name>3'-phosphoadenylyl sulfate</name>
        <dbReference type="ChEBI" id="CHEBI:58339"/>
    </ligand>
</feature>
<gene>
    <name evidence="8" type="primary">106075482</name>
</gene>
<keyword evidence="1" id="KW-0808">Transferase</keyword>
<evidence type="ECO:0000313" key="9">
    <source>
        <dbReference type="Proteomes" id="UP000076420"/>
    </source>
</evidence>
<dbReference type="GO" id="GO:0008467">
    <property type="term" value="F:[heparan sulfate]-glucosamine 3-sulfotransferase activity"/>
    <property type="evidence" value="ECO:0007669"/>
    <property type="project" value="TreeGrafter"/>
</dbReference>
<keyword evidence="5" id="KW-1015">Disulfide bond</keyword>
<dbReference type="PANTHER" id="PTHR10605">
    <property type="entry name" value="HEPARAN SULFATE SULFOTRANSFERASE"/>
    <property type="match status" value="1"/>
</dbReference>
<evidence type="ECO:0000256" key="2">
    <source>
        <dbReference type="ARBA" id="ARBA00023180"/>
    </source>
</evidence>
<dbReference type="InterPro" id="IPR027417">
    <property type="entry name" value="P-loop_NTPase"/>
</dbReference>
<name>A0A2C9JHM8_BIOGL</name>
<dbReference type="Pfam" id="PF00685">
    <property type="entry name" value="Sulfotransfer_1"/>
    <property type="match status" value="1"/>
</dbReference>
<dbReference type="STRING" id="6526.A0A2C9JHM8"/>
<dbReference type="Gene3D" id="3.40.50.300">
    <property type="entry name" value="P-loop containing nucleotide triphosphate hydrolases"/>
    <property type="match status" value="1"/>
</dbReference>
<evidence type="ECO:0000256" key="4">
    <source>
        <dbReference type="PIRSR" id="PIRSR637359-2"/>
    </source>
</evidence>
<keyword evidence="2" id="KW-0325">Glycoprotein</keyword>
<keyword evidence="6" id="KW-0732">Signal</keyword>
<feature type="chain" id="PRO_5014284898" description="Sulfotransferase domain-containing protein" evidence="6">
    <location>
        <begin position="28"/>
        <end position="327"/>
    </location>
</feature>
<proteinExistence type="predicted"/>
<feature type="binding site" evidence="4">
    <location>
        <position position="273"/>
    </location>
    <ligand>
        <name>3'-phosphoadenylyl sulfate</name>
        <dbReference type="ChEBI" id="CHEBI:58339"/>
    </ligand>
</feature>
<dbReference type="EnsemblMetazoa" id="BGLB002626-RB">
    <property type="protein sequence ID" value="BGLB002626-PB"/>
    <property type="gene ID" value="BGLB002626"/>
</dbReference>
<feature type="signal peptide" evidence="6">
    <location>
        <begin position="1"/>
        <end position="27"/>
    </location>
</feature>
<sequence length="327" mass="38087">MIRPIIIKLSGLCVLSTVLMVLTLSKSRQVMTETESRGSYSKYKTLEINSLPENEIPSKRKFLKVTGLKVHKSIPDSIIIGVSKCGTRAMLEYLRLHPDVAALNAEIGYYYNDSMWSRGQDWYISQMPDSEPGQITVVKSPDCFQHQDCADRIYADNKKTKLLVLLRDPVERLVSQYMQLRDKHDSFPTFEKWIMDDSSDQVNIRVSSVTVSAYAVHLVRWLNIFPRKQLHITKSESLRADPLTEMRSVEKFLNITPFYSDEDFYYNASRGFYCVRNRLTWKTKCLGKSKGREHIPVKETILNKLYAFYRPYNEQLNHLMDIAFDWP</sequence>
<organism evidence="8 9">
    <name type="scientific">Biomphalaria glabrata</name>
    <name type="common">Bloodfluke planorb</name>
    <name type="synonym">Freshwater snail</name>
    <dbReference type="NCBI Taxonomy" id="6526"/>
    <lineage>
        <taxon>Eukaryota</taxon>
        <taxon>Metazoa</taxon>
        <taxon>Spiralia</taxon>
        <taxon>Lophotrochozoa</taxon>
        <taxon>Mollusca</taxon>
        <taxon>Gastropoda</taxon>
        <taxon>Heterobranchia</taxon>
        <taxon>Euthyneura</taxon>
        <taxon>Panpulmonata</taxon>
        <taxon>Hygrophila</taxon>
        <taxon>Lymnaeoidea</taxon>
        <taxon>Planorbidae</taxon>
        <taxon>Biomphalaria</taxon>
    </lineage>
</organism>
<dbReference type="Proteomes" id="UP000076420">
    <property type="component" value="Unassembled WGS sequence"/>
</dbReference>
<dbReference type="EnsemblMetazoa" id="BGLB002626-RD">
    <property type="protein sequence ID" value="BGLB002626-PD"/>
    <property type="gene ID" value="BGLB002626"/>
</dbReference>
<feature type="disulfide bond" evidence="5">
    <location>
        <begin position="274"/>
        <end position="285"/>
    </location>
</feature>
<protein>
    <recommendedName>
        <fullName evidence="7">Sulfotransferase domain-containing protein</fullName>
    </recommendedName>
</protein>
<dbReference type="AlphaFoldDB" id="A0A2C9JHM8"/>
<reference evidence="8" key="1">
    <citation type="submission" date="2020-05" db="UniProtKB">
        <authorList>
            <consortium name="EnsemblMetazoa"/>
        </authorList>
    </citation>
    <scope>IDENTIFICATION</scope>
    <source>
        <strain evidence="8">BB02</strain>
    </source>
</reference>
<dbReference type="PANTHER" id="PTHR10605:SF65">
    <property type="entry name" value="GH20068P"/>
    <property type="match status" value="1"/>
</dbReference>
<evidence type="ECO:0000259" key="7">
    <source>
        <dbReference type="Pfam" id="PF00685"/>
    </source>
</evidence>